<dbReference type="EMBL" id="LRBV02000005">
    <property type="status" value="NOT_ANNOTATED_CDS"/>
    <property type="molecule type" value="Genomic_DNA"/>
</dbReference>
<name>A0A7N2LNW7_QUELO</name>
<sequence>MDKNHTAPNFGLVNKADLNRILRSEIFLHLDEQLCAADVILGHSSSGIACSTHSQGGSNLFEFNSRRRSGQSDRSEKKRKRDRKRKEVTKEGEVVPSKDLEPQKRAKPTKVALRKNMAEGSSMKVVSKRHPKVSIWNPSLELDGALLLLDSSIRDFQKGNAGYVDKALEQPLLLP</sequence>
<dbReference type="EnsemblPlants" id="QL05p018198:mrna">
    <property type="protein sequence ID" value="QL05p018198:mrna"/>
    <property type="gene ID" value="QL05p018198"/>
</dbReference>
<feature type="compositionally biased region" description="Basic residues" evidence="1">
    <location>
        <begin position="77"/>
        <end position="87"/>
    </location>
</feature>
<dbReference type="AlphaFoldDB" id="A0A7N2LNW7"/>
<accession>A0A7N2LNW7</accession>
<evidence type="ECO:0000313" key="2">
    <source>
        <dbReference type="EnsemblPlants" id="QL05p018198:mrna"/>
    </source>
</evidence>
<reference evidence="2 3" key="1">
    <citation type="journal article" date="2016" name="G3 (Bethesda)">
        <title>First Draft Assembly and Annotation of the Genome of a California Endemic Oak Quercus lobata Nee (Fagaceae).</title>
        <authorList>
            <person name="Sork V.L."/>
            <person name="Fitz-Gibbon S.T."/>
            <person name="Puiu D."/>
            <person name="Crepeau M."/>
            <person name="Gugger P.F."/>
            <person name="Sherman R."/>
            <person name="Stevens K."/>
            <person name="Langley C.H."/>
            <person name="Pellegrini M."/>
            <person name="Salzberg S.L."/>
        </authorList>
    </citation>
    <scope>NUCLEOTIDE SEQUENCE [LARGE SCALE GENOMIC DNA]</scope>
    <source>
        <strain evidence="2 3">cv. SW786</strain>
    </source>
</reference>
<dbReference type="InParanoid" id="A0A7N2LNW7"/>
<feature type="region of interest" description="Disordered" evidence="1">
    <location>
        <begin position="59"/>
        <end position="109"/>
    </location>
</feature>
<evidence type="ECO:0000256" key="1">
    <source>
        <dbReference type="SAM" id="MobiDB-lite"/>
    </source>
</evidence>
<evidence type="ECO:0000313" key="3">
    <source>
        <dbReference type="Proteomes" id="UP000594261"/>
    </source>
</evidence>
<organism evidence="2 3">
    <name type="scientific">Quercus lobata</name>
    <name type="common">Valley oak</name>
    <dbReference type="NCBI Taxonomy" id="97700"/>
    <lineage>
        <taxon>Eukaryota</taxon>
        <taxon>Viridiplantae</taxon>
        <taxon>Streptophyta</taxon>
        <taxon>Embryophyta</taxon>
        <taxon>Tracheophyta</taxon>
        <taxon>Spermatophyta</taxon>
        <taxon>Magnoliopsida</taxon>
        <taxon>eudicotyledons</taxon>
        <taxon>Gunneridae</taxon>
        <taxon>Pentapetalae</taxon>
        <taxon>rosids</taxon>
        <taxon>fabids</taxon>
        <taxon>Fagales</taxon>
        <taxon>Fagaceae</taxon>
        <taxon>Quercus</taxon>
    </lineage>
</organism>
<proteinExistence type="predicted"/>
<protein>
    <submittedName>
        <fullName evidence="2">Uncharacterized protein</fullName>
    </submittedName>
</protein>
<feature type="compositionally biased region" description="Basic and acidic residues" evidence="1">
    <location>
        <begin position="88"/>
        <end position="104"/>
    </location>
</feature>
<keyword evidence="3" id="KW-1185">Reference proteome</keyword>
<reference evidence="2" key="2">
    <citation type="submission" date="2021-01" db="UniProtKB">
        <authorList>
            <consortium name="EnsemblPlants"/>
        </authorList>
    </citation>
    <scope>IDENTIFICATION</scope>
</reference>
<dbReference type="Gramene" id="QL05p018198:mrna">
    <property type="protein sequence ID" value="QL05p018198:mrna"/>
    <property type="gene ID" value="QL05p018198"/>
</dbReference>
<dbReference type="Proteomes" id="UP000594261">
    <property type="component" value="Chromosome 5"/>
</dbReference>